<protein>
    <submittedName>
        <fullName evidence="1">Uncharacterized protein</fullName>
    </submittedName>
</protein>
<dbReference type="EMBL" id="RJVG01000007">
    <property type="protein sequence ID" value="ROR27113.1"/>
    <property type="molecule type" value="Genomic_DNA"/>
</dbReference>
<evidence type="ECO:0000313" key="2">
    <source>
        <dbReference type="Proteomes" id="UP000273083"/>
    </source>
</evidence>
<comment type="caution">
    <text evidence="1">The sequence shown here is derived from an EMBL/GenBank/DDBJ whole genome shotgun (WGS) entry which is preliminary data.</text>
</comment>
<dbReference type="RefSeq" id="WP_123609812.1">
    <property type="nucleotide sequence ID" value="NZ_RJVG01000007.1"/>
</dbReference>
<dbReference type="Proteomes" id="UP000273083">
    <property type="component" value="Unassembled WGS sequence"/>
</dbReference>
<name>A0A3N1XK95_9FIRM</name>
<dbReference type="AlphaFoldDB" id="A0A3N1XK95"/>
<organism evidence="1 2">
    <name type="scientific">Mobilisporobacter senegalensis</name>
    <dbReference type="NCBI Taxonomy" id="1329262"/>
    <lineage>
        <taxon>Bacteria</taxon>
        <taxon>Bacillati</taxon>
        <taxon>Bacillota</taxon>
        <taxon>Clostridia</taxon>
        <taxon>Lachnospirales</taxon>
        <taxon>Lachnospiraceae</taxon>
        <taxon>Mobilisporobacter</taxon>
    </lineage>
</organism>
<reference evidence="1 2" key="1">
    <citation type="submission" date="2018-11" db="EMBL/GenBank/DDBJ databases">
        <title>Genomic Encyclopedia of Type Strains, Phase IV (KMG-IV): sequencing the most valuable type-strain genomes for metagenomic binning, comparative biology and taxonomic classification.</title>
        <authorList>
            <person name="Goeker M."/>
        </authorList>
    </citation>
    <scope>NUCLEOTIDE SEQUENCE [LARGE SCALE GENOMIC DNA]</scope>
    <source>
        <strain evidence="1 2">DSM 26537</strain>
    </source>
</reference>
<sequence length="124" mass="14014">MKFYHECSGNGMCSGYNCEQLRIQLSKISPIVLDDGSSFIFTNRLSSYEPDSEKKNTHPTVEQLYIISKRLLYFGRPLCPMLIWATKDGKPALVKVKPGHKKPVKIIKSPSLSCLAYGIYVIDK</sequence>
<keyword evidence="2" id="KW-1185">Reference proteome</keyword>
<gene>
    <name evidence="1" type="ORF">EDD66_10727</name>
</gene>
<accession>A0A3N1XK95</accession>
<evidence type="ECO:0000313" key="1">
    <source>
        <dbReference type="EMBL" id="ROR27113.1"/>
    </source>
</evidence>
<proteinExistence type="predicted"/>